<evidence type="ECO:0000256" key="10">
    <source>
        <dbReference type="ARBA" id="ARBA00032873"/>
    </source>
</evidence>
<dbReference type="HOGENOM" id="CLU_014015_1_0_1"/>
<dbReference type="GO" id="GO:0046872">
    <property type="term" value="F:metal ion binding"/>
    <property type="evidence" value="ECO:0007669"/>
    <property type="project" value="UniProtKB-KW"/>
</dbReference>
<dbReference type="Pfam" id="PF00348">
    <property type="entry name" value="polyprenyl_synt"/>
    <property type="match status" value="1"/>
</dbReference>
<proteinExistence type="inferred from homology"/>
<dbReference type="InterPro" id="IPR000092">
    <property type="entry name" value="Polyprenyl_synt"/>
</dbReference>
<keyword evidence="4" id="KW-0479">Metal-binding</keyword>
<evidence type="ECO:0000256" key="4">
    <source>
        <dbReference type="ARBA" id="ARBA00022723"/>
    </source>
</evidence>
<evidence type="ECO:0000313" key="14">
    <source>
        <dbReference type="Proteomes" id="UP000054097"/>
    </source>
</evidence>
<sequence>MRSRHAIRRLEVALNGSNRHVHALASQNTAQRHAHPPLDTTAPPTHAGSTFPSQPKSPISRPSKADPFALVSTELTHLRTSMLTLMGSAHPGLTQIAEYYFLQPSKQLRPLLVLLFSRATNGLGQGWQQKQWEAECQAANGTNSGLDAPLTRADVLNDWNPNIPEHTASFSSVFNMLPARAPSLAMPFESGGTSPFVPHITNSILPTQIRLAQIAEMIHVASLLHDDVIDTSPLRRGVPSGPASFGNKLTVLGGDFLLGRASAALSRLGESEVVELVASIIANLVEGEVMQVREVHAPETLVSGGNWATNAGQASMTEKGRMSQERWNIYLKKTYLKTASLIAKTVRASVVLGGTREGELWKEVAYAYGRNIGIAFQLIDDMLDFAVSDASFGKPSGGADLRLGLATAPTLYAWEEFEEMGPLIERRFEGEGDVEMARQIVASSKGVARTRELAELYARKAREVLDHLPESEAKEALQEMTEIVVKRKH</sequence>
<evidence type="ECO:0000256" key="3">
    <source>
        <dbReference type="ARBA" id="ARBA00022679"/>
    </source>
</evidence>
<gene>
    <name evidence="13" type="ORF">M408DRAFT_63518</name>
</gene>
<dbReference type="Proteomes" id="UP000054097">
    <property type="component" value="Unassembled WGS sequence"/>
</dbReference>
<evidence type="ECO:0000256" key="11">
    <source>
        <dbReference type="RuleBase" id="RU004466"/>
    </source>
</evidence>
<feature type="region of interest" description="Disordered" evidence="12">
    <location>
        <begin position="26"/>
        <end position="64"/>
    </location>
</feature>
<evidence type="ECO:0000256" key="6">
    <source>
        <dbReference type="ARBA" id="ARBA00023229"/>
    </source>
</evidence>
<evidence type="ECO:0000256" key="1">
    <source>
        <dbReference type="ARBA" id="ARBA00001946"/>
    </source>
</evidence>
<dbReference type="PROSITE" id="PS00723">
    <property type="entry name" value="POLYPRENYL_SYNTHASE_1"/>
    <property type="match status" value="1"/>
</dbReference>
<dbReference type="GO" id="GO:1990234">
    <property type="term" value="C:transferase complex"/>
    <property type="evidence" value="ECO:0007669"/>
    <property type="project" value="TreeGrafter"/>
</dbReference>
<keyword evidence="3 11" id="KW-0808">Transferase</keyword>
<evidence type="ECO:0000256" key="8">
    <source>
        <dbReference type="ARBA" id="ARBA00032424"/>
    </source>
</evidence>
<organism evidence="13 14">
    <name type="scientific">Serendipita vermifera MAFF 305830</name>
    <dbReference type="NCBI Taxonomy" id="933852"/>
    <lineage>
        <taxon>Eukaryota</taxon>
        <taxon>Fungi</taxon>
        <taxon>Dikarya</taxon>
        <taxon>Basidiomycota</taxon>
        <taxon>Agaricomycotina</taxon>
        <taxon>Agaricomycetes</taxon>
        <taxon>Sebacinales</taxon>
        <taxon>Serendipitaceae</taxon>
        <taxon>Serendipita</taxon>
    </lineage>
</organism>
<protein>
    <recommendedName>
        <fullName evidence="10">(2E,6E)-farnesyl diphosphate synthase</fullName>
    </recommendedName>
    <alternativeName>
        <fullName evidence="9">Dimethylallyltranstransferase</fullName>
    </alternativeName>
    <alternativeName>
        <fullName evidence="8">Farnesyl diphosphate synthase</fullName>
    </alternativeName>
    <alternativeName>
        <fullName evidence="7">Geranyltranstransferase</fullName>
    </alternativeName>
</protein>
<keyword evidence="6" id="KW-0414">Isoprene biosynthesis</keyword>
<feature type="compositionally biased region" description="Polar residues" evidence="12">
    <location>
        <begin position="47"/>
        <end position="57"/>
    </location>
</feature>
<keyword evidence="14" id="KW-1185">Reference proteome</keyword>
<dbReference type="InterPro" id="IPR033749">
    <property type="entry name" value="Polyprenyl_synt_CS"/>
</dbReference>
<dbReference type="GO" id="GO:0008299">
    <property type="term" value="P:isoprenoid biosynthetic process"/>
    <property type="evidence" value="ECO:0007669"/>
    <property type="project" value="UniProtKB-KW"/>
</dbReference>
<reference evidence="13 14" key="1">
    <citation type="submission" date="2014-04" db="EMBL/GenBank/DDBJ databases">
        <authorList>
            <consortium name="DOE Joint Genome Institute"/>
            <person name="Kuo A."/>
            <person name="Zuccaro A."/>
            <person name="Kohler A."/>
            <person name="Nagy L.G."/>
            <person name="Floudas D."/>
            <person name="Copeland A."/>
            <person name="Barry K.W."/>
            <person name="Cichocki N."/>
            <person name="Veneault-Fourrey C."/>
            <person name="LaButti K."/>
            <person name="Lindquist E.A."/>
            <person name="Lipzen A."/>
            <person name="Lundell T."/>
            <person name="Morin E."/>
            <person name="Murat C."/>
            <person name="Sun H."/>
            <person name="Tunlid A."/>
            <person name="Henrissat B."/>
            <person name="Grigoriev I.V."/>
            <person name="Hibbett D.S."/>
            <person name="Martin F."/>
            <person name="Nordberg H.P."/>
            <person name="Cantor M.N."/>
            <person name="Hua S.X."/>
        </authorList>
    </citation>
    <scope>NUCLEOTIDE SEQUENCE [LARGE SCALE GENOMIC DNA]</scope>
    <source>
        <strain evidence="13 14">MAFF 305830</strain>
    </source>
</reference>
<dbReference type="STRING" id="933852.A0A0C3BLA4"/>
<dbReference type="InterPro" id="IPR008949">
    <property type="entry name" value="Isoprenoid_synthase_dom_sf"/>
</dbReference>
<keyword evidence="5" id="KW-0460">Magnesium</keyword>
<accession>A0A0C3BLA4</accession>
<evidence type="ECO:0000256" key="9">
    <source>
        <dbReference type="ARBA" id="ARBA00032448"/>
    </source>
</evidence>
<dbReference type="GO" id="GO:0006744">
    <property type="term" value="P:ubiquinone biosynthetic process"/>
    <property type="evidence" value="ECO:0007669"/>
    <property type="project" value="TreeGrafter"/>
</dbReference>
<evidence type="ECO:0000313" key="13">
    <source>
        <dbReference type="EMBL" id="KIM32236.1"/>
    </source>
</evidence>
<dbReference type="SUPFAM" id="SSF48576">
    <property type="entry name" value="Terpenoid synthases"/>
    <property type="match status" value="2"/>
</dbReference>
<dbReference type="AlphaFoldDB" id="A0A0C3BLA4"/>
<comment type="cofactor">
    <cofactor evidence="1">
        <name>Mg(2+)</name>
        <dbReference type="ChEBI" id="CHEBI:18420"/>
    </cofactor>
</comment>
<evidence type="ECO:0000256" key="2">
    <source>
        <dbReference type="ARBA" id="ARBA00006706"/>
    </source>
</evidence>
<dbReference type="Gene3D" id="1.10.600.10">
    <property type="entry name" value="Farnesyl Diphosphate Synthase"/>
    <property type="match status" value="1"/>
</dbReference>
<evidence type="ECO:0000256" key="12">
    <source>
        <dbReference type="SAM" id="MobiDB-lite"/>
    </source>
</evidence>
<dbReference type="GO" id="GO:0004659">
    <property type="term" value="F:prenyltransferase activity"/>
    <property type="evidence" value="ECO:0007669"/>
    <property type="project" value="InterPro"/>
</dbReference>
<dbReference type="PROSITE" id="PS00444">
    <property type="entry name" value="POLYPRENYL_SYNTHASE_2"/>
    <property type="match status" value="1"/>
</dbReference>
<dbReference type="PANTHER" id="PTHR12001:SF69">
    <property type="entry name" value="ALL TRANS-POLYPRENYL-DIPHOSPHATE SYNTHASE PDSS1"/>
    <property type="match status" value="1"/>
</dbReference>
<evidence type="ECO:0000256" key="5">
    <source>
        <dbReference type="ARBA" id="ARBA00022842"/>
    </source>
</evidence>
<dbReference type="SFLD" id="SFLDS00005">
    <property type="entry name" value="Isoprenoid_Synthase_Type_I"/>
    <property type="match status" value="1"/>
</dbReference>
<comment type="similarity">
    <text evidence="2 11">Belongs to the FPP/GGPP synthase family.</text>
</comment>
<evidence type="ECO:0000256" key="7">
    <source>
        <dbReference type="ARBA" id="ARBA00032380"/>
    </source>
</evidence>
<dbReference type="PANTHER" id="PTHR12001">
    <property type="entry name" value="GERANYLGERANYL PYROPHOSPHATE SYNTHASE"/>
    <property type="match status" value="1"/>
</dbReference>
<dbReference type="EMBL" id="KN824280">
    <property type="protein sequence ID" value="KIM32236.1"/>
    <property type="molecule type" value="Genomic_DNA"/>
</dbReference>
<dbReference type="CDD" id="cd00685">
    <property type="entry name" value="Trans_IPPS_HT"/>
    <property type="match status" value="1"/>
</dbReference>
<dbReference type="OrthoDB" id="9927103at2759"/>
<name>A0A0C3BLA4_SERVB</name>
<reference evidence="14" key="2">
    <citation type="submission" date="2015-01" db="EMBL/GenBank/DDBJ databases">
        <title>Evolutionary Origins and Diversification of the Mycorrhizal Mutualists.</title>
        <authorList>
            <consortium name="DOE Joint Genome Institute"/>
            <consortium name="Mycorrhizal Genomics Consortium"/>
            <person name="Kohler A."/>
            <person name="Kuo A."/>
            <person name="Nagy L.G."/>
            <person name="Floudas D."/>
            <person name="Copeland A."/>
            <person name="Barry K.W."/>
            <person name="Cichocki N."/>
            <person name="Veneault-Fourrey C."/>
            <person name="LaButti K."/>
            <person name="Lindquist E.A."/>
            <person name="Lipzen A."/>
            <person name="Lundell T."/>
            <person name="Morin E."/>
            <person name="Murat C."/>
            <person name="Riley R."/>
            <person name="Ohm R."/>
            <person name="Sun H."/>
            <person name="Tunlid A."/>
            <person name="Henrissat B."/>
            <person name="Grigoriev I.V."/>
            <person name="Hibbett D.S."/>
            <person name="Martin F."/>
        </authorList>
    </citation>
    <scope>NUCLEOTIDE SEQUENCE [LARGE SCALE GENOMIC DNA]</scope>
    <source>
        <strain evidence="14">MAFF 305830</strain>
    </source>
</reference>